<keyword evidence="4" id="KW-0540">Nuclease</keyword>
<dbReference type="RefSeq" id="WP_045580977.1">
    <property type="nucleotide sequence ID" value="NZ_CP012401.1"/>
</dbReference>
<protein>
    <submittedName>
        <fullName evidence="4">Exonuclease</fullName>
    </submittedName>
</protein>
<dbReference type="GO" id="GO:0003676">
    <property type="term" value="F:nucleic acid binding"/>
    <property type="evidence" value="ECO:0007669"/>
    <property type="project" value="InterPro"/>
</dbReference>
<proteinExistence type="predicted"/>
<dbReference type="SUPFAM" id="SSF53098">
    <property type="entry name" value="Ribonuclease H-like"/>
    <property type="match status" value="1"/>
</dbReference>
<dbReference type="EMBL" id="CP012401">
    <property type="protein sequence ID" value="ALG70660.1"/>
    <property type="molecule type" value="Genomic_DNA"/>
</dbReference>
<accession>A0AAC8ZTG1</accession>
<reference evidence="4 5" key="2">
    <citation type="journal article" date="2016" name="Genome Announc.">
        <title>Complete Genome Sequence of a Strain of Azospirillum thiophilum Isolated from a Sulfide Spring.</title>
        <authorList>
            <person name="Fomenkov A."/>
            <person name="Vincze T."/>
            <person name="Grabovich M."/>
            <person name="Anton B.P."/>
            <person name="Dubinina G."/>
            <person name="Orlova M."/>
            <person name="Belousova E."/>
            <person name="Roberts R.J."/>
        </authorList>
    </citation>
    <scope>NUCLEOTIDE SEQUENCE [LARGE SCALE GENOMIC DNA]</scope>
    <source>
        <strain evidence="4 5">BV-S</strain>
    </source>
</reference>
<dbReference type="SMART" id="SM00479">
    <property type="entry name" value="EXOIII"/>
    <property type="match status" value="1"/>
</dbReference>
<evidence type="ECO:0000256" key="2">
    <source>
        <dbReference type="ARBA" id="ARBA00026073"/>
    </source>
</evidence>
<comment type="function">
    <text evidence="1">DNA polymerase III is a complex, multichain enzyme responsible for most of the replicative synthesis in bacteria. The epsilon subunit contain the editing function and is a proofreading 3'-5' exonuclease.</text>
</comment>
<dbReference type="FunFam" id="3.30.420.10:FF:000045">
    <property type="entry name" value="3'-5' exonuclease DinG"/>
    <property type="match status" value="1"/>
</dbReference>
<keyword evidence="4" id="KW-0269">Exonuclease</keyword>
<dbReference type="PANTHER" id="PTHR30231:SF42">
    <property type="entry name" value="EXONUCLEASE"/>
    <property type="match status" value="1"/>
</dbReference>
<organism evidence="4 5">
    <name type="scientific">Azospirillum thiophilum</name>
    <dbReference type="NCBI Taxonomy" id="528244"/>
    <lineage>
        <taxon>Bacteria</taxon>
        <taxon>Pseudomonadati</taxon>
        <taxon>Pseudomonadota</taxon>
        <taxon>Alphaproteobacteria</taxon>
        <taxon>Rhodospirillales</taxon>
        <taxon>Azospirillaceae</taxon>
        <taxon>Azospirillum</taxon>
    </lineage>
</organism>
<sequence length="220" mass="23597">MTVSSGRAALSAAPFGHAVAIDFETANETRTSACSIGVAWIEDGRVTATEEHLIRPRELRFNSFNSVIHGIREADVVDAPEFPEVWAALRDRVQGRLILAHNAAFDISVLRHTLTDYGLDWPDCDYLCTVMLARRAWPALVAHKLNHLADFLGIALDHHHAGSDAEACGRIALAATREMGLAGLAEIPGTGISFGRIAPGGYTPCKGGKAPRRPRVAGAV</sequence>
<dbReference type="CDD" id="cd06130">
    <property type="entry name" value="DNA_pol_III_epsilon_like"/>
    <property type="match status" value="1"/>
</dbReference>
<dbReference type="InterPro" id="IPR013520">
    <property type="entry name" value="Ribonucl_H"/>
</dbReference>
<name>A0AAC8ZTG1_9PROT</name>
<keyword evidence="4" id="KW-0378">Hydrolase</keyword>
<evidence type="ECO:0000256" key="1">
    <source>
        <dbReference type="ARBA" id="ARBA00025483"/>
    </source>
</evidence>
<dbReference type="GO" id="GO:0005829">
    <property type="term" value="C:cytosol"/>
    <property type="evidence" value="ECO:0007669"/>
    <property type="project" value="TreeGrafter"/>
</dbReference>
<evidence type="ECO:0000313" key="4">
    <source>
        <dbReference type="EMBL" id="ALG70660.1"/>
    </source>
</evidence>
<dbReference type="GO" id="GO:0008408">
    <property type="term" value="F:3'-5' exonuclease activity"/>
    <property type="evidence" value="ECO:0007669"/>
    <property type="project" value="TreeGrafter"/>
</dbReference>
<keyword evidence="5" id="KW-1185">Reference proteome</keyword>
<dbReference type="KEGG" id="ati:AL072_06750"/>
<evidence type="ECO:0000313" key="5">
    <source>
        <dbReference type="Proteomes" id="UP000069935"/>
    </source>
</evidence>
<gene>
    <name evidence="4" type="ORF">AL072_06750</name>
</gene>
<reference evidence="5" key="1">
    <citation type="submission" date="2015-08" db="EMBL/GenBank/DDBJ databases">
        <title>Complete Genome Sequence of Azospirillum thiophilum BV-S.</title>
        <authorList>
            <person name="Fomenkov A."/>
            <person name="Vincze T."/>
            <person name="Grabovich M."/>
            <person name="Dubinina G."/>
            <person name="Orlova M."/>
            <person name="Belousova E."/>
            <person name="Roberts R.J."/>
        </authorList>
    </citation>
    <scope>NUCLEOTIDE SEQUENCE [LARGE SCALE GENOMIC DNA]</scope>
    <source>
        <strain evidence="5">BV-S</strain>
    </source>
</reference>
<dbReference type="AlphaFoldDB" id="A0AAC8ZTG1"/>
<dbReference type="Proteomes" id="UP000069935">
    <property type="component" value="Chromosome 1"/>
</dbReference>
<dbReference type="Gene3D" id="3.30.420.10">
    <property type="entry name" value="Ribonuclease H-like superfamily/Ribonuclease H"/>
    <property type="match status" value="1"/>
</dbReference>
<comment type="subunit">
    <text evidence="2">DNA polymerase III contains a core (composed of alpha, epsilon and theta chains) that associates with a tau subunit. This core dimerizes to form the POLIII' complex. PolIII' associates with the gamma complex (composed of gamma, delta, delta', psi and chi chains) and with the beta chain to form the complete DNA polymerase III complex.</text>
</comment>
<dbReference type="InterPro" id="IPR012337">
    <property type="entry name" value="RNaseH-like_sf"/>
</dbReference>
<dbReference type="Pfam" id="PF00929">
    <property type="entry name" value="RNase_T"/>
    <property type="match status" value="1"/>
</dbReference>
<evidence type="ECO:0000259" key="3">
    <source>
        <dbReference type="SMART" id="SM00479"/>
    </source>
</evidence>
<feature type="domain" description="Exonuclease" evidence="3">
    <location>
        <begin position="17"/>
        <end position="181"/>
    </location>
</feature>
<dbReference type="PANTHER" id="PTHR30231">
    <property type="entry name" value="DNA POLYMERASE III SUBUNIT EPSILON"/>
    <property type="match status" value="1"/>
</dbReference>
<dbReference type="GO" id="GO:0006259">
    <property type="term" value="P:DNA metabolic process"/>
    <property type="evidence" value="ECO:0007669"/>
    <property type="project" value="UniProtKB-ARBA"/>
</dbReference>
<dbReference type="InterPro" id="IPR036397">
    <property type="entry name" value="RNaseH_sf"/>
</dbReference>